<feature type="compositionally biased region" description="Low complexity" evidence="1">
    <location>
        <begin position="88"/>
        <end position="99"/>
    </location>
</feature>
<organism evidence="3 4">
    <name type="scientific">Imshaugia aleurites</name>
    <dbReference type="NCBI Taxonomy" id="172621"/>
    <lineage>
        <taxon>Eukaryota</taxon>
        <taxon>Fungi</taxon>
        <taxon>Dikarya</taxon>
        <taxon>Ascomycota</taxon>
        <taxon>Pezizomycotina</taxon>
        <taxon>Lecanoromycetes</taxon>
        <taxon>OSLEUM clade</taxon>
        <taxon>Lecanoromycetidae</taxon>
        <taxon>Lecanorales</taxon>
        <taxon>Lecanorineae</taxon>
        <taxon>Parmeliaceae</taxon>
        <taxon>Imshaugia</taxon>
    </lineage>
</organism>
<proteinExistence type="predicted"/>
<dbReference type="Proteomes" id="UP000664534">
    <property type="component" value="Unassembled WGS sequence"/>
</dbReference>
<dbReference type="OrthoDB" id="5342292at2759"/>
<evidence type="ECO:0000313" key="3">
    <source>
        <dbReference type="EMBL" id="CAF9942378.1"/>
    </source>
</evidence>
<accession>A0A8H3PJF6</accession>
<gene>
    <name evidence="3" type="ORF">IMSHALPRED_003648</name>
</gene>
<feature type="compositionally biased region" description="Basic and acidic residues" evidence="1">
    <location>
        <begin position="147"/>
        <end position="164"/>
    </location>
</feature>
<sequence length="164" mass="18004">MAKEKKLRLSAVFAVGSLGVLASVARLGYQIPEAKKPNQTIIVMILSELNIVEQMIGLIVSSMPSLPAFLRHLHGAAPSTSVAFDPLGQRGSQKSSGRSVLWFKESPKPDRDRNGADSRLDDPSLLYSANSGYEELADLEGQRGMPTKREDLEEPMERRLQSII</sequence>
<evidence type="ECO:0000256" key="1">
    <source>
        <dbReference type="SAM" id="MobiDB-lite"/>
    </source>
</evidence>
<keyword evidence="4" id="KW-1185">Reference proteome</keyword>
<dbReference type="AlphaFoldDB" id="A0A8H3PJF6"/>
<feature type="compositionally biased region" description="Basic and acidic residues" evidence="1">
    <location>
        <begin position="105"/>
        <end position="122"/>
    </location>
</feature>
<feature type="region of interest" description="Disordered" evidence="1">
    <location>
        <begin position="84"/>
        <end position="164"/>
    </location>
</feature>
<evidence type="ECO:0000259" key="2">
    <source>
        <dbReference type="Pfam" id="PF20684"/>
    </source>
</evidence>
<feature type="domain" description="Rhodopsin" evidence="2">
    <location>
        <begin position="2"/>
        <end position="71"/>
    </location>
</feature>
<protein>
    <recommendedName>
        <fullName evidence="2">Rhodopsin domain-containing protein</fullName>
    </recommendedName>
</protein>
<evidence type="ECO:0000313" key="4">
    <source>
        <dbReference type="Proteomes" id="UP000664534"/>
    </source>
</evidence>
<comment type="caution">
    <text evidence="3">The sequence shown here is derived from an EMBL/GenBank/DDBJ whole genome shotgun (WGS) entry which is preliminary data.</text>
</comment>
<name>A0A8H3PJF6_9LECA</name>
<dbReference type="Pfam" id="PF20684">
    <property type="entry name" value="Fung_rhodopsin"/>
    <property type="match status" value="1"/>
</dbReference>
<dbReference type="EMBL" id="CAJPDT010000183">
    <property type="protein sequence ID" value="CAF9942378.1"/>
    <property type="molecule type" value="Genomic_DNA"/>
</dbReference>
<dbReference type="InterPro" id="IPR049326">
    <property type="entry name" value="Rhodopsin_dom_fungi"/>
</dbReference>
<reference evidence="3" key="1">
    <citation type="submission" date="2021-03" db="EMBL/GenBank/DDBJ databases">
        <authorList>
            <person name="Tagirdzhanova G."/>
        </authorList>
    </citation>
    <scope>NUCLEOTIDE SEQUENCE</scope>
</reference>